<name>A0A239SFY8_9BURK</name>
<keyword evidence="2" id="KW-1185">Reference proteome</keyword>
<gene>
    <name evidence="1" type="ORF">SAMEA4530655_01926</name>
</gene>
<organism evidence="1 2">
    <name type="scientific">Pandoraea sputorum</name>
    <dbReference type="NCBI Taxonomy" id="93222"/>
    <lineage>
        <taxon>Bacteria</taxon>
        <taxon>Pseudomonadati</taxon>
        <taxon>Pseudomonadota</taxon>
        <taxon>Betaproteobacteria</taxon>
        <taxon>Burkholderiales</taxon>
        <taxon>Burkholderiaceae</taxon>
        <taxon>Pandoraea</taxon>
    </lineage>
</organism>
<sequence length="186" mass="20405">MAVVRSRCFPAAIDDIVDVTHNHHLPVLTMSQLFSTSALTLLLCVASLIGNSSKASAAEGQSEKHSGPTVMVHFDYYRTDYAILSKLEVWFGRATKRAHVGELGESELHLDGNDGYLYMCSPDPDRLYDVARAILRAYRLTAKADVTGWRGTHAETFSLSPGKADLHSSGEDRTCSLRAFARAICD</sequence>
<dbReference type="Proteomes" id="UP000215126">
    <property type="component" value="Chromosome 1"/>
</dbReference>
<proteinExistence type="predicted"/>
<accession>A0A239SFY8</accession>
<reference evidence="1 2" key="1">
    <citation type="submission" date="2017-06" db="EMBL/GenBank/DDBJ databases">
        <authorList>
            <consortium name="Pathogen Informatics"/>
        </authorList>
    </citation>
    <scope>NUCLEOTIDE SEQUENCE [LARGE SCALE GENOMIC DNA]</scope>
    <source>
        <strain evidence="1 2">NCTC13161</strain>
    </source>
</reference>
<dbReference type="AlphaFoldDB" id="A0A239SFY8"/>
<evidence type="ECO:0000313" key="1">
    <source>
        <dbReference type="EMBL" id="SNU84317.1"/>
    </source>
</evidence>
<protein>
    <submittedName>
        <fullName evidence="1">Uncharacterized protein</fullName>
    </submittedName>
</protein>
<dbReference type="EMBL" id="LT906435">
    <property type="protein sequence ID" value="SNU84317.1"/>
    <property type="molecule type" value="Genomic_DNA"/>
</dbReference>
<evidence type="ECO:0000313" key="2">
    <source>
        <dbReference type="Proteomes" id="UP000215126"/>
    </source>
</evidence>